<evidence type="ECO:0000256" key="3">
    <source>
        <dbReference type="ARBA" id="ARBA00022898"/>
    </source>
</evidence>
<dbReference type="InterPro" id="IPR054542">
    <property type="entry name" value="Cys_met_metab_PP"/>
</dbReference>
<evidence type="ECO:0000256" key="10">
    <source>
        <dbReference type="SAM" id="MobiDB-lite"/>
    </source>
</evidence>
<comment type="catalytic activity">
    <reaction evidence="6">
        <text>L-homocysteine + H2O = 2-oxobutanoate + hydrogen sulfide + NH4(+) + H(+)</text>
        <dbReference type="Rhea" id="RHEA:14501"/>
        <dbReference type="ChEBI" id="CHEBI:15377"/>
        <dbReference type="ChEBI" id="CHEBI:15378"/>
        <dbReference type="ChEBI" id="CHEBI:16763"/>
        <dbReference type="ChEBI" id="CHEBI:28938"/>
        <dbReference type="ChEBI" id="CHEBI:29919"/>
        <dbReference type="ChEBI" id="CHEBI:58199"/>
        <dbReference type="EC" id="4.4.1.2"/>
    </reaction>
    <physiologicalReaction direction="left-to-right" evidence="6">
        <dbReference type="Rhea" id="RHEA:14502"/>
    </physiologicalReaction>
</comment>
<evidence type="ECO:0000313" key="12">
    <source>
        <dbReference type="Proteomes" id="UP000004080"/>
    </source>
</evidence>
<gene>
    <name evidence="11" type="ORF">A374_15544</name>
</gene>
<dbReference type="EC" id="4.4.1.2" evidence="4"/>
<dbReference type="PROSITE" id="PS00868">
    <property type="entry name" value="CYS_MET_METAB_PP"/>
    <property type="match status" value="1"/>
</dbReference>
<dbReference type="InterPro" id="IPR015421">
    <property type="entry name" value="PyrdxlP-dep_Trfase_major"/>
</dbReference>
<evidence type="ECO:0000256" key="4">
    <source>
        <dbReference type="ARBA" id="ARBA00047175"/>
    </source>
</evidence>
<organism evidence="11 12">
    <name type="scientific">Fictibacillus macauensis ZFHKF-1</name>
    <dbReference type="NCBI Taxonomy" id="1196324"/>
    <lineage>
        <taxon>Bacteria</taxon>
        <taxon>Bacillati</taxon>
        <taxon>Bacillota</taxon>
        <taxon>Bacilli</taxon>
        <taxon>Bacillales</taxon>
        <taxon>Fictibacillaceae</taxon>
        <taxon>Fictibacillus</taxon>
    </lineage>
</organism>
<protein>
    <recommendedName>
        <fullName evidence="4">homocysteine desulfhydrase</fullName>
        <ecNumber evidence="4">4.4.1.2</ecNumber>
    </recommendedName>
    <alternativeName>
        <fullName evidence="5">Homocysteine desulfhydrase</fullName>
    </alternativeName>
</protein>
<dbReference type="PATRIC" id="fig|1196324.3.peg.3184"/>
<reference evidence="11 12" key="1">
    <citation type="journal article" date="2012" name="J. Bacteriol.">
        <title>Genome of Bacillus macauensis ZFHKF-1, a Long-Chain-Forming Bacterium.</title>
        <authorList>
            <person name="Cai L."/>
            <person name="Zhang T."/>
        </authorList>
    </citation>
    <scope>NUCLEOTIDE SEQUENCE [LARGE SCALE GENOMIC DNA]</scope>
    <source>
        <strain evidence="11 12">ZFHKF-1</strain>
    </source>
</reference>
<evidence type="ECO:0000256" key="5">
    <source>
        <dbReference type="ARBA" id="ARBA00047199"/>
    </source>
</evidence>
<dbReference type="PIRSF" id="PIRSF001434">
    <property type="entry name" value="CGS"/>
    <property type="match status" value="1"/>
</dbReference>
<dbReference type="CDD" id="cd00614">
    <property type="entry name" value="CGS_like"/>
    <property type="match status" value="1"/>
</dbReference>
<evidence type="ECO:0000256" key="6">
    <source>
        <dbReference type="ARBA" id="ARBA00048780"/>
    </source>
</evidence>
<dbReference type="OrthoDB" id="9803887at2"/>
<dbReference type="FunFam" id="3.40.640.10:FF:000046">
    <property type="entry name" value="Cystathionine gamma-lyase"/>
    <property type="match status" value="1"/>
</dbReference>
<comment type="caution">
    <text evidence="11">The sequence shown here is derived from an EMBL/GenBank/DDBJ whole genome shotgun (WGS) entry which is preliminary data.</text>
</comment>
<dbReference type="GO" id="GO:0019346">
    <property type="term" value="P:transsulfuration"/>
    <property type="evidence" value="ECO:0007669"/>
    <property type="project" value="InterPro"/>
</dbReference>
<dbReference type="GO" id="GO:0018826">
    <property type="term" value="F:methionine gamma-lyase activity"/>
    <property type="evidence" value="ECO:0007669"/>
    <property type="project" value="UniProtKB-EC"/>
</dbReference>
<evidence type="ECO:0000256" key="7">
    <source>
        <dbReference type="ARBA" id="ARBA00052699"/>
    </source>
</evidence>
<dbReference type="PANTHER" id="PTHR11808">
    <property type="entry name" value="TRANS-SULFURATION ENZYME FAMILY MEMBER"/>
    <property type="match status" value="1"/>
</dbReference>
<evidence type="ECO:0000256" key="1">
    <source>
        <dbReference type="ARBA" id="ARBA00001933"/>
    </source>
</evidence>
<dbReference type="InterPro" id="IPR015422">
    <property type="entry name" value="PyrdxlP-dep_Trfase_small"/>
</dbReference>
<comment type="catalytic activity">
    <reaction evidence="7">
        <text>L-methionine + H2O = methanethiol + 2-oxobutanoate + NH4(+)</text>
        <dbReference type="Rhea" id="RHEA:23800"/>
        <dbReference type="ChEBI" id="CHEBI:15377"/>
        <dbReference type="ChEBI" id="CHEBI:16007"/>
        <dbReference type="ChEBI" id="CHEBI:16763"/>
        <dbReference type="ChEBI" id="CHEBI:28938"/>
        <dbReference type="ChEBI" id="CHEBI:57844"/>
        <dbReference type="EC" id="4.4.1.11"/>
    </reaction>
    <physiologicalReaction direction="left-to-right" evidence="7">
        <dbReference type="Rhea" id="RHEA:23801"/>
    </physiologicalReaction>
</comment>
<evidence type="ECO:0000256" key="2">
    <source>
        <dbReference type="ARBA" id="ARBA00009077"/>
    </source>
</evidence>
<dbReference type="STRING" id="1196324.A374_15544"/>
<dbReference type="GO" id="GO:0030170">
    <property type="term" value="F:pyridoxal phosphate binding"/>
    <property type="evidence" value="ECO:0007669"/>
    <property type="project" value="InterPro"/>
</dbReference>
<dbReference type="GO" id="GO:0047982">
    <property type="term" value="F:homocysteine desulfhydrase activity"/>
    <property type="evidence" value="ECO:0007669"/>
    <property type="project" value="UniProtKB-EC"/>
</dbReference>
<name>I8UBS5_9BACL</name>
<dbReference type="Proteomes" id="UP000004080">
    <property type="component" value="Unassembled WGS sequence"/>
</dbReference>
<proteinExistence type="inferred from homology"/>
<dbReference type="Gene3D" id="3.90.1150.10">
    <property type="entry name" value="Aspartate Aminotransferase, domain 1"/>
    <property type="match status" value="1"/>
</dbReference>
<dbReference type="EMBL" id="AKKV01000035">
    <property type="protein sequence ID" value="EIT84395.1"/>
    <property type="molecule type" value="Genomic_DNA"/>
</dbReference>
<comment type="cofactor">
    <cofactor evidence="1 9">
        <name>pyridoxal 5'-phosphate</name>
        <dbReference type="ChEBI" id="CHEBI:597326"/>
    </cofactor>
</comment>
<dbReference type="InterPro" id="IPR015424">
    <property type="entry name" value="PyrdxlP-dep_Trfase"/>
</dbReference>
<dbReference type="eggNOG" id="COG0626">
    <property type="taxonomic scope" value="Bacteria"/>
</dbReference>
<dbReference type="RefSeq" id="WP_007203182.1">
    <property type="nucleotide sequence ID" value="NZ_AKKV01000035.1"/>
</dbReference>
<keyword evidence="12" id="KW-1185">Reference proteome</keyword>
<sequence>MKKQQFDTKTVHFGNNRSQSPVSKVQPIYQTTAYTFKDLEDLESYYSGEHDFLYSRINHPNSDDLGAGVAALEGAEDGVATSSGLAAILAAVVAIVKSGEHIVACNDLYGGTRHLFAHELQSFGIEVTFVSFTEEAAIKAAIQPNTKLLYSESITNPLLRVENIEKMVATAKEHKLLTMIDNTFATPYVLQPLRSGVDMIVHSATKYIGGHSDVTAGVVVGAHEHIARVKEKVANLGCQMGPFDAWLACRGLKTLSIRMERQISNAQQLATFLQGHTSVKTVYYPTNVSEKGAGAIVTIELQPLVSIHAFFKHLSWIKIVATLAGVETSVSYPIGTSHRSLPAEVAASLGITKNVVRISVGIEDIEDIKEAFKEALDLASAE</sequence>
<feature type="modified residue" description="N6-(pyridoxal phosphate)lysine" evidence="8">
    <location>
        <position position="206"/>
    </location>
</feature>
<dbReference type="SUPFAM" id="SSF53383">
    <property type="entry name" value="PLP-dependent transferases"/>
    <property type="match status" value="1"/>
</dbReference>
<dbReference type="Gene3D" id="3.40.640.10">
    <property type="entry name" value="Type I PLP-dependent aspartate aminotransferase-like (Major domain)"/>
    <property type="match status" value="1"/>
</dbReference>
<comment type="similarity">
    <text evidence="2 9">Belongs to the trans-sulfuration enzymes family.</text>
</comment>
<dbReference type="GO" id="GO:0005737">
    <property type="term" value="C:cytoplasm"/>
    <property type="evidence" value="ECO:0007669"/>
    <property type="project" value="TreeGrafter"/>
</dbReference>
<feature type="compositionally biased region" description="Basic and acidic residues" evidence="10">
    <location>
        <begin position="1"/>
        <end position="10"/>
    </location>
</feature>
<dbReference type="AlphaFoldDB" id="I8UBS5"/>
<accession>I8UBS5</accession>
<dbReference type="Pfam" id="PF01053">
    <property type="entry name" value="Cys_Met_Meta_PP"/>
    <property type="match status" value="1"/>
</dbReference>
<keyword evidence="3 8" id="KW-0663">Pyridoxal phosphate</keyword>
<feature type="region of interest" description="Disordered" evidence="10">
    <location>
        <begin position="1"/>
        <end position="20"/>
    </location>
</feature>
<dbReference type="InterPro" id="IPR000277">
    <property type="entry name" value="Cys/Met-Metab_PyrdxlP-dep_enz"/>
</dbReference>
<evidence type="ECO:0000256" key="9">
    <source>
        <dbReference type="RuleBase" id="RU362118"/>
    </source>
</evidence>
<evidence type="ECO:0000313" key="11">
    <source>
        <dbReference type="EMBL" id="EIT84395.1"/>
    </source>
</evidence>
<evidence type="ECO:0000256" key="8">
    <source>
        <dbReference type="PIRSR" id="PIRSR001434-2"/>
    </source>
</evidence>